<gene>
    <name evidence="10" type="ORF">CKO13_12280</name>
</gene>
<feature type="transmembrane region" description="Helical" evidence="9">
    <location>
        <begin position="29"/>
        <end position="51"/>
    </location>
</feature>
<keyword evidence="8 9" id="KW-0472">Membrane</keyword>
<evidence type="ECO:0000256" key="7">
    <source>
        <dbReference type="ARBA" id="ARBA00022989"/>
    </source>
</evidence>
<dbReference type="HAMAP" id="MF_00024">
    <property type="entry name" value="CobD_CbiB"/>
    <property type="match status" value="1"/>
</dbReference>
<evidence type="ECO:0000256" key="5">
    <source>
        <dbReference type="ARBA" id="ARBA00022573"/>
    </source>
</evidence>
<evidence type="ECO:0000256" key="3">
    <source>
        <dbReference type="ARBA" id="ARBA00006263"/>
    </source>
</evidence>
<sequence length="172" mass="17970">MVSRDPRALDASGVAAATTESVLENGNDAVFATLFWFLVAGAPGALAHRLANTLDAMWGYRSPRLRDFGRTAAHLDDLLGWLPARLTALTYTAVSRRPRAAWRCLRTQARQWPGPNPGAVLAAGAGALGVTLGGPTPYPGGVRQRPHLGAGAAAEPATIARATALLQRGALL</sequence>
<evidence type="ECO:0000256" key="1">
    <source>
        <dbReference type="ARBA" id="ARBA00004651"/>
    </source>
</evidence>
<keyword evidence="6 9" id="KW-0812">Transmembrane</keyword>
<keyword evidence="11" id="KW-1185">Reference proteome</keyword>
<evidence type="ECO:0000313" key="10">
    <source>
        <dbReference type="EMBL" id="MBK1727767.1"/>
    </source>
</evidence>
<organism evidence="10 11">
    <name type="scientific">Halorhodospira neutriphila</name>
    <dbReference type="NCBI Taxonomy" id="168379"/>
    <lineage>
        <taxon>Bacteria</taxon>
        <taxon>Pseudomonadati</taxon>
        <taxon>Pseudomonadota</taxon>
        <taxon>Gammaproteobacteria</taxon>
        <taxon>Chromatiales</taxon>
        <taxon>Ectothiorhodospiraceae</taxon>
        <taxon>Halorhodospira</taxon>
    </lineage>
</organism>
<keyword evidence="7 9" id="KW-1133">Transmembrane helix</keyword>
<dbReference type="InterPro" id="IPR004485">
    <property type="entry name" value="Cobalamin_biosynth_CobD/CbiB"/>
</dbReference>
<evidence type="ECO:0000313" key="11">
    <source>
        <dbReference type="Proteomes" id="UP000738126"/>
    </source>
</evidence>
<evidence type="ECO:0000256" key="8">
    <source>
        <dbReference type="ARBA" id="ARBA00023136"/>
    </source>
</evidence>
<comment type="caution">
    <text evidence="10">The sequence shown here is derived from an EMBL/GenBank/DDBJ whole genome shotgun (WGS) entry which is preliminary data.</text>
</comment>
<reference evidence="10 11" key="1">
    <citation type="journal article" date="2020" name="Microorganisms">
        <title>Osmotic Adaptation and Compatible Solute Biosynthesis of Phototrophic Bacteria as Revealed from Genome Analyses.</title>
        <authorList>
            <person name="Imhoff J.F."/>
            <person name="Rahn T."/>
            <person name="Kunzel S."/>
            <person name="Keller A."/>
            <person name="Neulinger S.C."/>
        </authorList>
    </citation>
    <scope>NUCLEOTIDE SEQUENCE [LARGE SCALE GENOMIC DNA]</scope>
    <source>
        <strain evidence="10 11">DSM 15116</strain>
    </source>
</reference>
<comment type="pathway">
    <text evidence="2">Cofactor biosynthesis; adenosylcobalamin biosynthesis.</text>
</comment>
<keyword evidence="4" id="KW-1003">Cell membrane</keyword>
<dbReference type="Proteomes" id="UP000738126">
    <property type="component" value="Unassembled WGS sequence"/>
</dbReference>
<evidence type="ECO:0000256" key="2">
    <source>
        <dbReference type="ARBA" id="ARBA00004953"/>
    </source>
</evidence>
<evidence type="ECO:0000256" key="6">
    <source>
        <dbReference type="ARBA" id="ARBA00022692"/>
    </source>
</evidence>
<evidence type="ECO:0000256" key="4">
    <source>
        <dbReference type="ARBA" id="ARBA00022475"/>
    </source>
</evidence>
<dbReference type="PANTHER" id="PTHR34308">
    <property type="entry name" value="COBALAMIN BIOSYNTHESIS PROTEIN CBIB"/>
    <property type="match status" value="1"/>
</dbReference>
<comment type="subcellular location">
    <subcellularLocation>
        <location evidence="1">Cell membrane</location>
        <topology evidence="1">Multi-pass membrane protein</topology>
    </subcellularLocation>
</comment>
<evidence type="ECO:0000256" key="9">
    <source>
        <dbReference type="SAM" id="Phobius"/>
    </source>
</evidence>
<dbReference type="Pfam" id="PF03186">
    <property type="entry name" value="CobD_Cbib"/>
    <property type="match status" value="1"/>
</dbReference>
<feature type="non-terminal residue" evidence="10">
    <location>
        <position position="172"/>
    </location>
</feature>
<comment type="similarity">
    <text evidence="3">Belongs to the CobD/CbiB family.</text>
</comment>
<proteinExistence type="inferred from homology"/>
<accession>A0ABS1E9S3</accession>
<name>A0ABS1E9S3_9GAMM</name>
<dbReference type="PANTHER" id="PTHR34308:SF1">
    <property type="entry name" value="COBALAMIN BIOSYNTHESIS PROTEIN CBIB"/>
    <property type="match status" value="1"/>
</dbReference>
<protein>
    <submittedName>
        <fullName evidence="10">Cobalamin biosynthesis protein</fullName>
    </submittedName>
</protein>
<dbReference type="EMBL" id="NRSH01000282">
    <property type="protein sequence ID" value="MBK1727767.1"/>
    <property type="molecule type" value="Genomic_DNA"/>
</dbReference>
<keyword evidence="5" id="KW-0169">Cobalamin biosynthesis</keyword>